<dbReference type="Proteomes" id="UP000295611">
    <property type="component" value="Unassembled WGS sequence"/>
</dbReference>
<evidence type="ECO:0000256" key="2">
    <source>
        <dbReference type="ARBA" id="ARBA00023136"/>
    </source>
</evidence>
<protein>
    <recommendedName>
        <fullName evidence="4">LPS-assembly protein LptD</fullName>
    </recommendedName>
</protein>
<evidence type="ECO:0000313" key="7">
    <source>
        <dbReference type="EMBL" id="TDR80334.1"/>
    </source>
</evidence>
<dbReference type="EMBL" id="SNZP01000005">
    <property type="protein sequence ID" value="TDR80334.1"/>
    <property type="molecule type" value="Genomic_DNA"/>
</dbReference>
<dbReference type="InterPro" id="IPR050218">
    <property type="entry name" value="LptD"/>
</dbReference>
<sequence length="745" mass="83579" precursor="true">MVLCMPRIQQTQIVLALAAAFSVQFARADTPADYVTPALPVPGEAHVTADHIEGTMNDTLQARGNVVVTRDDQKLTSDWLDYYQAKNRVKAGDRFTLTRQQDRIDGTLLDYNLDSRTGTGQQPVFRSGTPGKEMRGDGKEVIFRGKDNYRVLQSEATTCSVGDDSWYLRSSQLDLDYTTGIGTAYHANVVFQGVPILYAPWLDFSLDGRRKSGFLYPSLQGGSRGLELAIPYYFNLAPNYDATLTTRLNTQHGLILGGEFRYLQPDYSGWLYTEQIQRDQATKHYRYLWSGAHQQTLAPGLTAGYDGTTVSDDNYFSDFGDRYTVAANVNLVREAYVNYARSWQGGSANLYLQAQRYQTLQATGTAVTPPYARLPELTLTANQNLPLGLSGNLTSVMTQFSHPTLQEGNRWVLYPSITLPFERSWGFFKPKIGIHSTQYQLQSYKGNPSSNVTRTLPIASIDTGLYFDRQVEMFGGERTQTLEPHLYYLNVPARDQSSIPNFDSSLNDFGFAQIFSENDYSGYDRISPANQITAGLSSQLIDNDSGREIIRAAVGQRYYFDSSQLNSDGTLSKRTTGASDFLASLGGEVVKNWNLDSLYQYSATTHAPVQYNVSLRYQPAAGKVVSLRYRFYTNNQVNAQGQPENLNEVDFGVQWPILPKWYGLLRTDYSLQDRQAMQQLVGVEYNNGCWLLRLVTERYITKLTQTKTAFYLQIELKGLGALGTNPLQTLRLAIPGYTQTNDIQP</sequence>
<evidence type="ECO:0000313" key="8">
    <source>
        <dbReference type="Proteomes" id="UP000295611"/>
    </source>
</evidence>
<feature type="signal peptide" evidence="4">
    <location>
        <begin position="1"/>
        <end position="28"/>
    </location>
</feature>
<comment type="caution">
    <text evidence="4">Lacks conserved residue(s) required for the propagation of feature annotation.</text>
</comment>
<comment type="caution">
    <text evidence="7">The sequence shown here is derived from an EMBL/GenBank/DDBJ whole genome shotgun (WGS) entry which is preliminary data.</text>
</comment>
<feature type="chain" id="PRO_5021054442" description="LPS-assembly protein LptD" evidence="4">
    <location>
        <begin position="29"/>
        <end position="745"/>
    </location>
</feature>
<gene>
    <name evidence="4" type="primary">lptD</name>
    <name evidence="7" type="ORF">DFP86_105198</name>
</gene>
<feature type="domain" description="LptD C-terminal" evidence="6">
    <location>
        <begin position="286"/>
        <end position="661"/>
    </location>
</feature>
<evidence type="ECO:0000259" key="6">
    <source>
        <dbReference type="Pfam" id="PF04453"/>
    </source>
</evidence>
<dbReference type="GO" id="GO:0043165">
    <property type="term" value="P:Gram-negative-bacterium-type cell outer membrane assembly"/>
    <property type="evidence" value="ECO:0007669"/>
    <property type="project" value="UniProtKB-UniRule"/>
</dbReference>
<evidence type="ECO:0000256" key="4">
    <source>
        <dbReference type="HAMAP-Rule" id="MF_01411"/>
    </source>
</evidence>
<keyword evidence="1 4" id="KW-0732">Signal</keyword>
<keyword evidence="8" id="KW-1185">Reference proteome</keyword>
<organism evidence="7 8">
    <name type="scientific">Paludibacterium purpuratum</name>
    <dbReference type="NCBI Taxonomy" id="1144873"/>
    <lineage>
        <taxon>Bacteria</taxon>
        <taxon>Pseudomonadati</taxon>
        <taxon>Pseudomonadota</taxon>
        <taxon>Betaproteobacteria</taxon>
        <taxon>Neisseriales</taxon>
        <taxon>Chromobacteriaceae</taxon>
        <taxon>Paludibacterium</taxon>
    </lineage>
</organism>
<feature type="domain" description="Organic solvent tolerance-like N-terminal" evidence="5">
    <location>
        <begin position="46"/>
        <end position="179"/>
    </location>
</feature>
<name>A0A4R7B6K5_9NEIS</name>
<dbReference type="GO" id="GO:0015920">
    <property type="term" value="P:lipopolysaccharide transport"/>
    <property type="evidence" value="ECO:0007669"/>
    <property type="project" value="InterPro"/>
</dbReference>
<evidence type="ECO:0000259" key="5">
    <source>
        <dbReference type="Pfam" id="PF03968"/>
    </source>
</evidence>
<comment type="similarity">
    <text evidence="4">Belongs to the LptD family.</text>
</comment>
<evidence type="ECO:0000256" key="3">
    <source>
        <dbReference type="ARBA" id="ARBA00023237"/>
    </source>
</evidence>
<dbReference type="Pfam" id="PF04453">
    <property type="entry name" value="LptD"/>
    <property type="match status" value="1"/>
</dbReference>
<dbReference type="PANTHER" id="PTHR30189">
    <property type="entry name" value="LPS-ASSEMBLY PROTEIN"/>
    <property type="match status" value="1"/>
</dbReference>
<keyword evidence="2 4" id="KW-0472">Membrane</keyword>
<comment type="subcellular location">
    <subcellularLocation>
        <location evidence="4">Cell outer membrane</location>
    </subcellularLocation>
</comment>
<comment type="function">
    <text evidence="4">Together with LptE, is involved in the assembly of lipopolysaccharide (LPS) at the surface of the outer membrane.</text>
</comment>
<keyword evidence="3 4" id="KW-0998">Cell outer membrane</keyword>
<dbReference type="GO" id="GO:1990351">
    <property type="term" value="C:transporter complex"/>
    <property type="evidence" value="ECO:0007669"/>
    <property type="project" value="TreeGrafter"/>
</dbReference>
<dbReference type="Pfam" id="PF03968">
    <property type="entry name" value="LptD_N"/>
    <property type="match status" value="1"/>
</dbReference>
<dbReference type="AlphaFoldDB" id="A0A4R7B6K5"/>
<dbReference type="Gene3D" id="2.60.450.10">
    <property type="entry name" value="Lipopolysaccharide (LPS) transport protein A like domain"/>
    <property type="match status" value="1"/>
</dbReference>
<accession>A0A4R7B6K5</accession>
<dbReference type="InterPro" id="IPR007543">
    <property type="entry name" value="LptD_C"/>
</dbReference>
<proteinExistence type="inferred from homology"/>
<dbReference type="InterPro" id="IPR005653">
    <property type="entry name" value="OstA-like_N"/>
</dbReference>
<evidence type="ECO:0000256" key="1">
    <source>
        <dbReference type="ARBA" id="ARBA00022729"/>
    </source>
</evidence>
<dbReference type="PANTHER" id="PTHR30189:SF1">
    <property type="entry name" value="LPS-ASSEMBLY PROTEIN LPTD"/>
    <property type="match status" value="1"/>
</dbReference>
<dbReference type="InterPro" id="IPR020889">
    <property type="entry name" value="LipoPS_assembly_LptD"/>
</dbReference>
<reference evidence="7 8" key="1">
    <citation type="submission" date="2019-03" db="EMBL/GenBank/DDBJ databases">
        <title>Genomic Encyclopedia of Type Strains, Phase III (KMG-III): the genomes of soil and plant-associated and newly described type strains.</title>
        <authorList>
            <person name="Whitman W."/>
        </authorList>
    </citation>
    <scope>NUCLEOTIDE SEQUENCE [LARGE SCALE GENOMIC DNA]</scope>
    <source>
        <strain evidence="7 8">CECT 8976</strain>
    </source>
</reference>
<dbReference type="HAMAP" id="MF_01411">
    <property type="entry name" value="LPS_assembly_LptD"/>
    <property type="match status" value="1"/>
</dbReference>
<dbReference type="GO" id="GO:0009279">
    <property type="term" value="C:cell outer membrane"/>
    <property type="evidence" value="ECO:0007669"/>
    <property type="project" value="UniProtKB-SubCell"/>
</dbReference>
<comment type="subunit">
    <text evidence="4">Component of the lipopolysaccharide transport and assembly complex. Interacts with LptE and LptA.</text>
</comment>